<accession>A0ABP8XUZ3</accession>
<gene>
    <name evidence="2" type="ORF">GCM10025782_09990</name>
</gene>
<protein>
    <submittedName>
        <fullName evidence="2">Uncharacterized protein</fullName>
    </submittedName>
</protein>
<comment type="caution">
    <text evidence="2">The sequence shown here is derived from an EMBL/GenBank/DDBJ whole genome shotgun (WGS) entry which is preliminary data.</text>
</comment>
<evidence type="ECO:0000313" key="3">
    <source>
        <dbReference type="Proteomes" id="UP001500556"/>
    </source>
</evidence>
<dbReference type="Proteomes" id="UP001500556">
    <property type="component" value="Unassembled WGS sequence"/>
</dbReference>
<feature type="region of interest" description="Disordered" evidence="1">
    <location>
        <begin position="192"/>
        <end position="232"/>
    </location>
</feature>
<organism evidence="2 3">
    <name type="scientific">Pedococcus ginsenosidimutans</name>
    <dbReference type="NCBI Taxonomy" id="490570"/>
    <lineage>
        <taxon>Bacteria</taxon>
        <taxon>Bacillati</taxon>
        <taxon>Actinomycetota</taxon>
        <taxon>Actinomycetes</taxon>
        <taxon>Micrococcales</taxon>
        <taxon>Intrasporangiaceae</taxon>
        <taxon>Pedococcus</taxon>
    </lineage>
</organism>
<name>A0ABP8XUZ3_9MICO</name>
<evidence type="ECO:0000313" key="2">
    <source>
        <dbReference type="EMBL" id="GAA4715380.1"/>
    </source>
</evidence>
<reference evidence="3" key="1">
    <citation type="journal article" date="2019" name="Int. J. Syst. Evol. Microbiol.">
        <title>The Global Catalogue of Microorganisms (GCM) 10K type strain sequencing project: providing services to taxonomists for standard genome sequencing and annotation.</title>
        <authorList>
            <consortium name="The Broad Institute Genomics Platform"/>
            <consortium name="The Broad Institute Genome Sequencing Center for Infectious Disease"/>
            <person name="Wu L."/>
            <person name="Ma J."/>
        </authorList>
    </citation>
    <scope>NUCLEOTIDE SEQUENCE [LARGE SCALE GENOMIC DNA]</scope>
    <source>
        <strain evidence="3">JCM 18961</strain>
    </source>
</reference>
<dbReference type="EMBL" id="BAABLO010000004">
    <property type="protein sequence ID" value="GAA4715380.1"/>
    <property type="molecule type" value="Genomic_DNA"/>
</dbReference>
<evidence type="ECO:0000256" key="1">
    <source>
        <dbReference type="SAM" id="MobiDB-lite"/>
    </source>
</evidence>
<sequence>MVCPAGVQKMGVTNNGPVCFVPITGPPWKISGGVPTAASLVVLVGGPDVEVEVADVAHPVEDETARVTPRSRALPGALACAEHATVAWLVEVESVVAAPAALTAAPVNSAVAEAARTAIALPLLRIRGFTGNPFRRAGAKVSARLALECTPRSVGCTAPETVRRGQVAVNELPDYPRVTTAGVPGYAFGTTASRRGRRVTTSTAPVSVRAGVGQAPVSVRPRRRGAASSRWS</sequence>
<keyword evidence="3" id="KW-1185">Reference proteome</keyword>
<proteinExistence type="predicted"/>